<dbReference type="Proteomes" id="UP000435112">
    <property type="component" value="Unassembled WGS sequence"/>
</dbReference>
<evidence type="ECO:0000313" key="1">
    <source>
        <dbReference type="EMBL" id="KAE9006486.1"/>
    </source>
</evidence>
<accession>A0A6A3KU51</accession>
<dbReference type="EMBL" id="QXFU01001261">
    <property type="protein sequence ID" value="KAE9006486.1"/>
    <property type="molecule type" value="Genomic_DNA"/>
</dbReference>
<evidence type="ECO:0000313" key="4">
    <source>
        <dbReference type="Proteomes" id="UP000429607"/>
    </source>
</evidence>
<dbReference type="AlphaFoldDB" id="A0A6A3KU51"/>
<evidence type="ECO:0000313" key="5">
    <source>
        <dbReference type="Proteomes" id="UP000434957"/>
    </source>
</evidence>
<keyword evidence="5" id="KW-1185">Reference proteome</keyword>
<dbReference type="EMBL" id="QXFT01001201">
    <property type="protein sequence ID" value="KAE9325602.1"/>
    <property type="molecule type" value="Genomic_DNA"/>
</dbReference>
<reference evidence="4 6" key="1">
    <citation type="submission" date="2018-09" db="EMBL/GenBank/DDBJ databases">
        <title>Genomic investigation of the strawberry pathogen Phytophthora fragariae indicates pathogenicity is determined by transcriptional variation in three key races.</title>
        <authorList>
            <person name="Adams T.M."/>
            <person name="Armitage A.D."/>
            <person name="Sobczyk M.K."/>
            <person name="Bates H.J."/>
            <person name="Dunwell J.M."/>
            <person name="Nellist C.F."/>
            <person name="Harrison R.J."/>
        </authorList>
    </citation>
    <scope>NUCLEOTIDE SEQUENCE [LARGE SCALE GENOMIC DNA]</scope>
    <source>
        <strain evidence="2 4">SCRP249</strain>
        <strain evidence="1 6">SCRP324</strain>
        <strain evidence="3 5">SCRP333</strain>
    </source>
</reference>
<evidence type="ECO:0000313" key="2">
    <source>
        <dbReference type="EMBL" id="KAE9010520.1"/>
    </source>
</evidence>
<gene>
    <name evidence="2" type="ORF">PR001_g16154</name>
    <name evidence="1" type="ORF">PR002_g16466</name>
    <name evidence="3" type="ORF">PR003_g16441</name>
</gene>
<dbReference type="OrthoDB" id="10288619at2759"/>
<dbReference type="Proteomes" id="UP000429607">
    <property type="component" value="Unassembled WGS sequence"/>
</dbReference>
<name>A0A6A3KU51_9STRA</name>
<protein>
    <submittedName>
        <fullName evidence="2">Uncharacterized protein</fullName>
    </submittedName>
</protein>
<dbReference type="Proteomes" id="UP000434957">
    <property type="component" value="Unassembled WGS sequence"/>
</dbReference>
<proteinExistence type="predicted"/>
<sequence length="62" mass="6608">MHSPSSTAALSQQLQQVVLLVLMGEGMALLAVSTTCWSCWKGGTTICWSACRLSDVRGPDHS</sequence>
<dbReference type="EMBL" id="QXFV01001258">
    <property type="protein sequence ID" value="KAE9010520.1"/>
    <property type="molecule type" value="Genomic_DNA"/>
</dbReference>
<evidence type="ECO:0000313" key="3">
    <source>
        <dbReference type="EMBL" id="KAE9325602.1"/>
    </source>
</evidence>
<evidence type="ECO:0000313" key="6">
    <source>
        <dbReference type="Proteomes" id="UP000435112"/>
    </source>
</evidence>
<organism evidence="2 4">
    <name type="scientific">Phytophthora rubi</name>
    <dbReference type="NCBI Taxonomy" id="129364"/>
    <lineage>
        <taxon>Eukaryota</taxon>
        <taxon>Sar</taxon>
        <taxon>Stramenopiles</taxon>
        <taxon>Oomycota</taxon>
        <taxon>Peronosporomycetes</taxon>
        <taxon>Peronosporales</taxon>
        <taxon>Peronosporaceae</taxon>
        <taxon>Phytophthora</taxon>
    </lineage>
</organism>
<comment type="caution">
    <text evidence="2">The sequence shown here is derived from an EMBL/GenBank/DDBJ whole genome shotgun (WGS) entry which is preliminary data.</text>
</comment>